<protein>
    <submittedName>
        <fullName evidence="1">Uncharacterized protein</fullName>
    </submittedName>
</protein>
<evidence type="ECO:0000313" key="1">
    <source>
        <dbReference type="EMBL" id="GIZ00281.1"/>
    </source>
</evidence>
<comment type="caution">
    <text evidence="1">The sequence shown here is derived from an EMBL/GenBank/DDBJ whole genome shotgun (WGS) entry which is preliminary data.</text>
</comment>
<evidence type="ECO:0000313" key="2">
    <source>
        <dbReference type="Proteomes" id="UP001054945"/>
    </source>
</evidence>
<dbReference type="AlphaFoldDB" id="A0AAV4Y1F2"/>
<dbReference type="Proteomes" id="UP001054945">
    <property type="component" value="Unassembled WGS sequence"/>
</dbReference>
<organism evidence="1 2">
    <name type="scientific">Caerostris extrusa</name>
    <name type="common">Bark spider</name>
    <name type="synonym">Caerostris bankana</name>
    <dbReference type="NCBI Taxonomy" id="172846"/>
    <lineage>
        <taxon>Eukaryota</taxon>
        <taxon>Metazoa</taxon>
        <taxon>Ecdysozoa</taxon>
        <taxon>Arthropoda</taxon>
        <taxon>Chelicerata</taxon>
        <taxon>Arachnida</taxon>
        <taxon>Araneae</taxon>
        <taxon>Araneomorphae</taxon>
        <taxon>Entelegynae</taxon>
        <taxon>Araneoidea</taxon>
        <taxon>Araneidae</taxon>
        <taxon>Caerostris</taxon>
    </lineage>
</organism>
<dbReference type="EMBL" id="BPLR01001143">
    <property type="protein sequence ID" value="GIZ00281.1"/>
    <property type="molecule type" value="Genomic_DNA"/>
</dbReference>
<sequence>MSHVQLCHDLGDLCRPDRSTIAMSPRLIRNLEGLSLQIFDFSRQLLSLQTTVFEPIEDTVNVIFFETLFAKMKLIRSRHDFQPKNTSEFCQYVD</sequence>
<proteinExistence type="predicted"/>
<accession>A0AAV4Y1F2</accession>
<gene>
    <name evidence="1" type="ORF">CEXT_649341</name>
</gene>
<reference evidence="1 2" key="1">
    <citation type="submission" date="2021-06" db="EMBL/GenBank/DDBJ databases">
        <title>Caerostris extrusa draft genome.</title>
        <authorList>
            <person name="Kono N."/>
            <person name="Arakawa K."/>
        </authorList>
    </citation>
    <scope>NUCLEOTIDE SEQUENCE [LARGE SCALE GENOMIC DNA]</scope>
</reference>
<name>A0AAV4Y1F2_CAEEX</name>
<keyword evidence="2" id="KW-1185">Reference proteome</keyword>